<evidence type="ECO:0000256" key="1">
    <source>
        <dbReference type="SAM" id="MobiDB-lite"/>
    </source>
</evidence>
<dbReference type="RefSeq" id="WP_210681474.1">
    <property type="nucleotide sequence ID" value="NZ_JAGMWN010000003.1"/>
</dbReference>
<proteinExistence type="predicted"/>
<dbReference type="Proteomes" id="UP000672602">
    <property type="component" value="Unassembled WGS sequence"/>
</dbReference>
<protein>
    <submittedName>
        <fullName evidence="2">Uncharacterized protein</fullName>
    </submittedName>
</protein>
<feature type="region of interest" description="Disordered" evidence="1">
    <location>
        <begin position="157"/>
        <end position="197"/>
    </location>
</feature>
<organism evidence="2 3">
    <name type="scientific">Marivibrio halodurans</name>
    <dbReference type="NCBI Taxonomy" id="2039722"/>
    <lineage>
        <taxon>Bacteria</taxon>
        <taxon>Pseudomonadati</taxon>
        <taxon>Pseudomonadota</taxon>
        <taxon>Alphaproteobacteria</taxon>
        <taxon>Rhodospirillales</taxon>
        <taxon>Rhodospirillaceae</taxon>
        <taxon>Marivibrio</taxon>
    </lineage>
</organism>
<gene>
    <name evidence="2" type="ORF">KAJ83_07720</name>
</gene>
<evidence type="ECO:0000313" key="2">
    <source>
        <dbReference type="EMBL" id="MBP5856891.1"/>
    </source>
</evidence>
<reference evidence="2" key="1">
    <citation type="submission" date="2021-04" db="EMBL/GenBank/DDBJ databases">
        <authorList>
            <person name="Zhang D.-C."/>
        </authorList>
    </citation>
    <scope>NUCLEOTIDE SEQUENCE</scope>
    <source>
        <strain evidence="2">CGMCC 1.15697</strain>
    </source>
</reference>
<comment type="caution">
    <text evidence="2">The sequence shown here is derived from an EMBL/GenBank/DDBJ whole genome shotgun (WGS) entry which is preliminary data.</text>
</comment>
<dbReference type="AlphaFoldDB" id="A0A8J7V0K5"/>
<sequence>MTHMRFRPSGGGFGDGLDEPVRLDGLAEEERVLIRAFRRWVEGGPACDAAWNQIATRFGGRPGRPIMAALILLVERLRDSTRRTIQHHAACCPCLSADELRLLNLVAVAGTGRIDRARGLAADLIGLDPYSDGAQALTAGLDLAEAAQRLAAALAPHGACPTDRPSLGLEEPSGRERAFGMVPERGKDTDRAPTWLN</sequence>
<dbReference type="EMBL" id="JAGMWN010000003">
    <property type="protein sequence ID" value="MBP5856891.1"/>
    <property type="molecule type" value="Genomic_DNA"/>
</dbReference>
<name>A0A8J7V0K5_9PROT</name>
<feature type="compositionally biased region" description="Basic and acidic residues" evidence="1">
    <location>
        <begin position="172"/>
        <end position="191"/>
    </location>
</feature>
<evidence type="ECO:0000313" key="3">
    <source>
        <dbReference type="Proteomes" id="UP000672602"/>
    </source>
</evidence>
<accession>A0A8J7V0K5</accession>
<keyword evidence="3" id="KW-1185">Reference proteome</keyword>